<keyword evidence="1" id="KW-1133">Transmembrane helix</keyword>
<feature type="transmembrane region" description="Helical" evidence="1">
    <location>
        <begin position="176"/>
        <end position="198"/>
    </location>
</feature>
<comment type="caution">
    <text evidence="2">The sequence shown here is derived from an EMBL/GenBank/DDBJ whole genome shotgun (WGS) entry which is preliminary data.</text>
</comment>
<dbReference type="Proteomes" id="UP001371456">
    <property type="component" value="Unassembled WGS sequence"/>
</dbReference>
<reference evidence="2 3" key="1">
    <citation type="submission" date="2024-02" db="EMBL/GenBank/DDBJ databases">
        <title>de novo genome assembly of Solanum bulbocastanum strain 11H21.</title>
        <authorList>
            <person name="Hosaka A.J."/>
        </authorList>
    </citation>
    <scope>NUCLEOTIDE SEQUENCE [LARGE SCALE GENOMIC DNA]</scope>
    <source>
        <tissue evidence="2">Young leaves</tissue>
    </source>
</reference>
<dbReference type="AlphaFoldDB" id="A0AAN8T647"/>
<organism evidence="2 3">
    <name type="scientific">Solanum bulbocastanum</name>
    <name type="common">Wild potato</name>
    <dbReference type="NCBI Taxonomy" id="147425"/>
    <lineage>
        <taxon>Eukaryota</taxon>
        <taxon>Viridiplantae</taxon>
        <taxon>Streptophyta</taxon>
        <taxon>Embryophyta</taxon>
        <taxon>Tracheophyta</taxon>
        <taxon>Spermatophyta</taxon>
        <taxon>Magnoliopsida</taxon>
        <taxon>eudicotyledons</taxon>
        <taxon>Gunneridae</taxon>
        <taxon>Pentapetalae</taxon>
        <taxon>asterids</taxon>
        <taxon>lamiids</taxon>
        <taxon>Solanales</taxon>
        <taxon>Solanaceae</taxon>
        <taxon>Solanoideae</taxon>
        <taxon>Solaneae</taxon>
        <taxon>Solanum</taxon>
    </lineage>
</organism>
<evidence type="ECO:0000256" key="1">
    <source>
        <dbReference type="SAM" id="Phobius"/>
    </source>
</evidence>
<sequence>MKKIFLGELKASKYAKSRTFKDKKLPKGFSHHLHSLLVYLRNKKIENFPNIVSSQNIDVTIEFLLVFLNDDASNHVINGTWLNEVMEKAGAIAGDVLYFPTIGGLSFLDSLLRKLHDMLIKSKSGLVFMMKPGIGCVGKSKVAKELSSLSTIFRDVARVHSEHKILRDLQRRTINLVYDSIPLTLFLLSIMIFGIYFAHFLQY</sequence>
<keyword evidence="1" id="KW-0472">Membrane</keyword>
<evidence type="ECO:0000313" key="3">
    <source>
        <dbReference type="Proteomes" id="UP001371456"/>
    </source>
</evidence>
<gene>
    <name evidence="2" type="ORF">RDI58_023534</name>
</gene>
<evidence type="ECO:0000313" key="2">
    <source>
        <dbReference type="EMBL" id="KAK6781350.1"/>
    </source>
</evidence>
<protein>
    <submittedName>
        <fullName evidence="2">Uncharacterized protein</fullName>
    </submittedName>
</protein>
<name>A0AAN8T647_SOLBU</name>
<keyword evidence="1" id="KW-0812">Transmembrane</keyword>
<keyword evidence="3" id="KW-1185">Reference proteome</keyword>
<proteinExistence type="predicted"/>
<accession>A0AAN8T647</accession>
<dbReference type="EMBL" id="JBANQN010000009">
    <property type="protein sequence ID" value="KAK6781350.1"/>
    <property type="molecule type" value="Genomic_DNA"/>
</dbReference>